<comment type="caution">
    <text evidence="4">The sequence shown here is derived from an EMBL/GenBank/DDBJ whole genome shotgun (WGS) entry which is preliminary data.</text>
</comment>
<gene>
    <name evidence="4" type="ORF">ACFO60_09995</name>
</gene>
<accession>A0ABV9CEK7</accession>
<dbReference type="Gene3D" id="2.30.110.10">
    <property type="entry name" value="Electron Transport, Fmn-binding Protein, Chain A"/>
    <property type="match status" value="1"/>
</dbReference>
<dbReference type="SMART" id="SM00903">
    <property type="entry name" value="Flavin_Reduct"/>
    <property type="match status" value="1"/>
</dbReference>
<keyword evidence="1 4" id="KW-0560">Oxidoreductase</keyword>
<dbReference type="GO" id="GO:0016491">
    <property type="term" value="F:oxidoreductase activity"/>
    <property type="evidence" value="ECO:0007669"/>
    <property type="project" value="UniProtKB-KW"/>
</dbReference>
<feature type="compositionally biased region" description="Basic and acidic residues" evidence="2">
    <location>
        <begin position="7"/>
        <end position="16"/>
    </location>
</feature>
<dbReference type="EC" id="1.5.1.-" evidence="4"/>
<dbReference type="SUPFAM" id="SSF50475">
    <property type="entry name" value="FMN-binding split barrel"/>
    <property type="match status" value="1"/>
</dbReference>
<name>A0ABV9CEK7_9ACTN</name>
<dbReference type="PANTHER" id="PTHR30466">
    <property type="entry name" value="FLAVIN REDUCTASE"/>
    <property type="match status" value="1"/>
</dbReference>
<keyword evidence="5" id="KW-1185">Reference proteome</keyword>
<sequence length="178" mass="19523">MTMAPRAIRDGTDRPAEGNPDSFRSFMSGFPSGVAVITATDLHGDPWGMTCSALCSATTEPPTLIVGIRAESPTLRALLETRVFSVNLLHQKARRTAELFGSGAPDRFDAVRWETRPGYGGPHLLDDAHSVADCRVSDSVLVGRQRIVFGEPFRIYSLAETVPLLYGLRQYSRWADDL</sequence>
<evidence type="ECO:0000256" key="2">
    <source>
        <dbReference type="SAM" id="MobiDB-lite"/>
    </source>
</evidence>
<organism evidence="4 5">
    <name type="scientific">Sphaerisporangium dianthi</name>
    <dbReference type="NCBI Taxonomy" id="1436120"/>
    <lineage>
        <taxon>Bacteria</taxon>
        <taxon>Bacillati</taxon>
        <taxon>Actinomycetota</taxon>
        <taxon>Actinomycetes</taxon>
        <taxon>Streptosporangiales</taxon>
        <taxon>Streptosporangiaceae</taxon>
        <taxon>Sphaerisporangium</taxon>
    </lineage>
</organism>
<evidence type="ECO:0000313" key="4">
    <source>
        <dbReference type="EMBL" id="MFC4531092.1"/>
    </source>
</evidence>
<evidence type="ECO:0000259" key="3">
    <source>
        <dbReference type="SMART" id="SM00903"/>
    </source>
</evidence>
<dbReference type="PANTHER" id="PTHR30466:SF1">
    <property type="entry name" value="FMN REDUCTASE (NADH) RUTF"/>
    <property type="match status" value="1"/>
</dbReference>
<evidence type="ECO:0000256" key="1">
    <source>
        <dbReference type="ARBA" id="ARBA00023002"/>
    </source>
</evidence>
<dbReference type="InterPro" id="IPR012349">
    <property type="entry name" value="Split_barrel_FMN-bd"/>
</dbReference>
<reference evidence="5" key="1">
    <citation type="journal article" date="2019" name="Int. J. Syst. Evol. Microbiol.">
        <title>The Global Catalogue of Microorganisms (GCM) 10K type strain sequencing project: providing services to taxonomists for standard genome sequencing and annotation.</title>
        <authorList>
            <consortium name="The Broad Institute Genomics Platform"/>
            <consortium name="The Broad Institute Genome Sequencing Center for Infectious Disease"/>
            <person name="Wu L."/>
            <person name="Ma J."/>
        </authorList>
    </citation>
    <scope>NUCLEOTIDE SEQUENCE [LARGE SCALE GENOMIC DNA]</scope>
    <source>
        <strain evidence="5">CGMCC 4.7132</strain>
    </source>
</reference>
<dbReference type="InterPro" id="IPR002563">
    <property type="entry name" value="Flavin_Rdtase-like_dom"/>
</dbReference>
<dbReference type="EMBL" id="JBHSFP010000005">
    <property type="protein sequence ID" value="MFC4531092.1"/>
    <property type="molecule type" value="Genomic_DNA"/>
</dbReference>
<feature type="region of interest" description="Disordered" evidence="2">
    <location>
        <begin position="1"/>
        <end position="21"/>
    </location>
</feature>
<dbReference type="InterPro" id="IPR050268">
    <property type="entry name" value="NADH-dep_flavin_reductase"/>
</dbReference>
<evidence type="ECO:0000313" key="5">
    <source>
        <dbReference type="Proteomes" id="UP001596004"/>
    </source>
</evidence>
<dbReference type="Proteomes" id="UP001596004">
    <property type="component" value="Unassembled WGS sequence"/>
</dbReference>
<feature type="domain" description="Flavin reductase like" evidence="3">
    <location>
        <begin position="27"/>
        <end position="173"/>
    </location>
</feature>
<dbReference type="RefSeq" id="WP_380839405.1">
    <property type="nucleotide sequence ID" value="NZ_JBHSFP010000005.1"/>
</dbReference>
<dbReference type="Pfam" id="PF01613">
    <property type="entry name" value="Flavin_Reduct"/>
    <property type="match status" value="1"/>
</dbReference>
<proteinExistence type="predicted"/>
<protein>
    <submittedName>
        <fullName evidence="4">Flavin reductase family protein</fullName>
        <ecNumber evidence="4">1.5.1.-</ecNumber>
    </submittedName>
</protein>